<proteinExistence type="predicted"/>
<evidence type="ECO:0000313" key="1">
    <source>
        <dbReference type="EMBL" id="GID60328.1"/>
    </source>
</evidence>
<protein>
    <recommendedName>
        <fullName evidence="3">Knr4/Smi1-like domain-containing protein</fullName>
    </recommendedName>
</protein>
<keyword evidence="2" id="KW-1185">Reference proteome</keyword>
<reference evidence="1 2" key="1">
    <citation type="submission" date="2021-01" db="EMBL/GenBank/DDBJ databases">
        <title>Whole genome shotgun sequence of Actinoplanes couchii NBRC 106145.</title>
        <authorList>
            <person name="Komaki H."/>
            <person name="Tamura T."/>
        </authorList>
    </citation>
    <scope>NUCLEOTIDE SEQUENCE [LARGE SCALE GENOMIC DNA]</scope>
    <source>
        <strain evidence="1 2">NBRC 106145</strain>
    </source>
</reference>
<dbReference type="Proteomes" id="UP000612282">
    <property type="component" value="Unassembled WGS sequence"/>
</dbReference>
<evidence type="ECO:0000313" key="2">
    <source>
        <dbReference type="Proteomes" id="UP000612282"/>
    </source>
</evidence>
<name>A0ABQ3XP92_9ACTN</name>
<gene>
    <name evidence="1" type="ORF">Aco03nite_087320</name>
</gene>
<sequence length="186" mass="20714">MDINIPGCLYRGRVSIPELRLLQEFQTGTGYGAYSECFGLDDWNDTSGLEAGWSKDPEFLARLIPFATATGGGSFYAIWRADDREDLAALPVVVFGDEGGEHVIAGDLRGLLRLLTYDTEPSVDHEEVYFHRPDDSGHSEAHDEFVTWLGTHFGLAATDDPDEIVRAAQAEWGERFAAWKEPYLNI</sequence>
<accession>A0ABQ3XP92</accession>
<comment type="caution">
    <text evidence="1">The sequence shown here is derived from an EMBL/GenBank/DDBJ whole genome shotgun (WGS) entry which is preliminary data.</text>
</comment>
<evidence type="ECO:0008006" key="3">
    <source>
        <dbReference type="Google" id="ProtNLM"/>
    </source>
</evidence>
<dbReference type="EMBL" id="BOMG01000106">
    <property type="protein sequence ID" value="GID60328.1"/>
    <property type="molecule type" value="Genomic_DNA"/>
</dbReference>
<organism evidence="1 2">
    <name type="scientific">Actinoplanes couchii</name>
    <dbReference type="NCBI Taxonomy" id="403638"/>
    <lineage>
        <taxon>Bacteria</taxon>
        <taxon>Bacillati</taxon>
        <taxon>Actinomycetota</taxon>
        <taxon>Actinomycetes</taxon>
        <taxon>Micromonosporales</taxon>
        <taxon>Micromonosporaceae</taxon>
        <taxon>Actinoplanes</taxon>
    </lineage>
</organism>